<dbReference type="Proteomes" id="UP001206925">
    <property type="component" value="Unassembled WGS sequence"/>
</dbReference>
<evidence type="ECO:0000313" key="2">
    <source>
        <dbReference type="EMBL" id="KAI7746873.1"/>
    </source>
</evidence>
<sequence>MEDEGRKAQVKGKRPRVGSPSAETQVKEELDIDDEGYVFWFEKPGALPPPTDPEEEAPGSPYYVNLSDFKSDHPVEYELIWEGPGALEEGGPVAKVPRWARERARILDGKLDGRFPLEDLPRVPKSEYFKNRPFFEVSVVD</sequence>
<comment type="caution">
    <text evidence="2">The sequence shown here is derived from an EMBL/GenBank/DDBJ whole genome shotgun (WGS) entry which is preliminary data.</text>
</comment>
<organism evidence="2 3">
    <name type="scientific">Ambrosia artemisiifolia</name>
    <name type="common">Common ragweed</name>
    <dbReference type="NCBI Taxonomy" id="4212"/>
    <lineage>
        <taxon>Eukaryota</taxon>
        <taxon>Viridiplantae</taxon>
        <taxon>Streptophyta</taxon>
        <taxon>Embryophyta</taxon>
        <taxon>Tracheophyta</taxon>
        <taxon>Spermatophyta</taxon>
        <taxon>Magnoliopsida</taxon>
        <taxon>eudicotyledons</taxon>
        <taxon>Gunneridae</taxon>
        <taxon>Pentapetalae</taxon>
        <taxon>asterids</taxon>
        <taxon>campanulids</taxon>
        <taxon>Asterales</taxon>
        <taxon>Asteraceae</taxon>
        <taxon>Asteroideae</taxon>
        <taxon>Heliantheae alliance</taxon>
        <taxon>Heliantheae</taxon>
        <taxon>Ambrosia</taxon>
    </lineage>
</organism>
<protein>
    <submittedName>
        <fullName evidence="2">Uncharacterized protein</fullName>
    </submittedName>
</protein>
<accession>A0AAD5CRJ7</accession>
<name>A0AAD5CRJ7_AMBAR</name>
<proteinExistence type="predicted"/>
<keyword evidence="3" id="KW-1185">Reference proteome</keyword>
<dbReference type="EMBL" id="JAMZMK010006883">
    <property type="protein sequence ID" value="KAI7746873.1"/>
    <property type="molecule type" value="Genomic_DNA"/>
</dbReference>
<evidence type="ECO:0000313" key="3">
    <source>
        <dbReference type="Proteomes" id="UP001206925"/>
    </source>
</evidence>
<reference evidence="2" key="1">
    <citation type="submission" date="2022-06" db="EMBL/GenBank/DDBJ databases">
        <title>Uncovering the hologenomic basis of an extraordinary plant invasion.</title>
        <authorList>
            <person name="Bieker V.C."/>
            <person name="Martin M.D."/>
            <person name="Gilbert T."/>
            <person name="Hodgins K."/>
            <person name="Battlay P."/>
            <person name="Petersen B."/>
            <person name="Wilson J."/>
        </authorList>
    </citation>
    <scope>NUCLEOTIDE SEQUENCE</scope>
    <source>
        <strain evidence="2">AA19_3_7</strain>
        <tissue evidence="2">Leaf</tissue>
    </source>
</reference>
<gene>
    <name evidence="2" type="ORF">M8C21_022251</name>
</gene>
<feature type="non-terminal residue" evidence="2">
    <location>
        <position position="1"/>
    </location>
</feature>
<dbReference type="AlphaFoldDB" id="A0AAD5CRJ7"/>
<evidence type="ECO:0000256" key="1">
    <source>
        <dbReference type="SAM" id="MobiDB-lite"/>
    </source>
</evidence>
<feature type="region of interest" description="Disordered" evidence="1">
    <location>
        <begin position="1"/>
        <end position="25"/>
    </location>
</feature>